<dbReference type="GO" id="GO:0034506">
    <property type="term" value="C:chromosome, centromeric core domain"/>
    <property type="evidence" value="ECO:0007669"/>
    <property type="project" value="TreeGrafter"/>
</dbReference>
<feature type="compositionally biased region" description="Polar residues" evidence="6">
    <location>
        <begin position="852"/>
        <end position="873"/>
    </location>
</feature>
<accession>A0AAV9VZK9</accession>
<dbReference type="PANTHER" id="PTHR28538:SF1">
    <property type="entry name" value="INTEGRAL INNER NUCLEAR MEMBRANE PROTEIN IMA1"/>
    <property type="match status" value="1"/>
</dbReference>
<feature type="region of interest" description="Disordered" evidence="6">
    <location>
        <begin position="347"/>
        <end position="501"/>
    </location>
</feature>
<evidence type="ECO:0000259" key="8">
    <source>
        <dbReference type="Pfam" id="PF09779"/>
    </source>
</evidence>
<feature type="transmembrane region" description="Helical" evidence="7">
    <location>
        <begin position="588"/>
        <end position="604"/>
    </location>
</feature>
<keyword evidence="3 7" id="KW-1133">Transmembrane helix</keyword>
<dbReference type="GO" id="GO:0034992">
    <property type="term" value="C:microtubule organizing center attachment site"/>
    <property type="evidence" value="ECO:0007669"/>
    <property type="project" value="TreeGrafter"/>
</dbReference>
<keyword evidence="2 7" id="KW-0812">Transmembrane</keyword>
<organism evidence="9 10">
    <name type="scientific">Arthrobotrys musiformis</name>
    <dbReference type="NCBI Taxonomy" id="47236"/>
    <lineage>
        <taxon>Eukaryota</taxon>
        <taxon>Fungi</taxon>
        <taxon>Dikarya</taxon>
        <taxon>Ascomycota</taxon>
        <taxon>Pezizomycotina</taxon>
        <taxon>Orbiliomycetes</taxon>
        <taxon>Orbiliales</taxon>
        <taxon>Orbiliaceae</taxon>
        <taxon>Arthrobotrys</taxon>
    </lineage>
</organism>
<keyword evidence="4 7" id="KW-0472">Membrane</keyword>
<feature type="compositionally biased region" description="Polar residues" evidence="6">
    <location>
        <begin position="804"/>
        <end position="814"/>
    </location>
</feature>
<dbReference type="Proteomes" id="UP001370758">
    <property type="component" value="Unassembled WGS sequence"/>
</dbReference>
<evidence type="ECO:0000256" key="5">
    <source>
        <dbReference type="ARBA" id="ARBA00023242"/>
    </source>
</evidence>
<dbReference type="InterPro" id="IPR042321">
    <property type="entry name" value="Ima1"/>
</dbReference>
<evidence type="ECO:0000256" key="2">
    <source>
        <dbReference type="ARBA" id="ARBA00022692"/>
    </source>
</evidence>
<feature type="region of interest" description="Disordered" evidence="6">
    <location>
        <begin position="764"/>
        <end position="873"/>
    </location>
</feature>
<evidence type="ECO:0000313" key="9">
    <source>
        <dbReference type="EMBL" id="KAK6499607.1"/>
    </source>
</evidence>
<sequence length="873" mass="96877">MLRSSKAKITCFYCNQPSYIPRTGNGSPREFDCPRCYSANKFDENGQILDYHPDVEQPFVKFARDNASPKSKAHRHVSVLCRSCENNHSIIVEQLANYLPEETDPNYEYLAEHISDFRRQLEEKYPPVCDSCAPKVNSVIKGIRYDVISKGMARVLVNTERRIHSNQIAPPRTLSRIMLGNLMVLGWFAWGAAYWTSIALLMFWQLTISIFALHASKEGPANPGWQSCIVGSWQKGNLSSACYDVSSKWVNIIFPWALILSFYDYKWLEVRRRPGSYVEDRIPYMVCQAIVSVFIGLSWWYLRPGSTFKEEGKIMVLSHASLLIETLILWIAFTSLKVTRPVYSISSKAPGQPGPSSHLPPLLVKSSSSLSNSGGMAFRPSGPSINEYLDAPRTPPSAKARQPYITSAKRHQPTPKYTIEPYQPPVPFQSRYATPAPALPPPSVNTTPGQPDPDAMDWNPSFNEDDAQDPFNPMGSFSEHRPSSPLGLFNRFDESDDEDAKTEIIDSPVKPIRRPMKGKTLMVDGMLGKQTGLESLFEVAAKLDEAKPLNQPGILKKRAHRVGQEAARLLAVCSGLFVLVSSDDTTACIGLVFALVFGTGWRFFRAAFRSGSNIQGLGDMWKRNFIILMCFLETCAGAVVAGELLGYRILTRPVGFDSIHSSKPLLPIDTTPTDIAVPFTPEVSLDMSVLEGVPAIYDSKTQMMQLIIRLLFFSVAAHQTWDFARVFAYKGTHVPVEEGQSNASPVLKRRDSREFILNKPINNFGGPLSRVQSPSIPTQTPPPPPPPPMTTGFGGLSLGGPSGATVTQRSNFSSWGKREPDVGIQRPTPQRFGATTTRSMKMPPPGMDTAPSPWTQAGFSHTPPQQPRGNRSW</sequence>
<dbReference type="PANTHER" id="PTHR28538">
    <property type="entry name" value="INTEGRAL INNER NUCLEAR MEMBRANE PROTEIN IMA1"/>
    <property type="match status" value="1"/>
</dbReference>
<feature type="compositionally biased region" description="Pro residues" evidence="6">
    <location>
        <begin position="779"/>
        <end position="789"/>
    </location>
</feature>
<feature type="transmembrane region" description="Helical" evidence="7">
    <location>
        <begin position="314"/>
        <end position="333"/>
    </location>
</feature>
<dbReference type="GO" id="GO:0071765">
    <property type="term" value="P:nuclear inner membrane organization"/>
    <property type="evidence" value="ECO:0007669"/>
    <property type="project" value="InterPro"/>
</dbReference>
<evidence type="ECO:0000313" key="10">
    <source>
        <dbReference type="Proteomes" id="UP001370758"/>
    </source>
</evidence>
<dbReference type="AlphaFoldDB" id="A0AAV9VZK9"/>
<comment type="subcellular location">
    <subcellularLocation>
        <location evidence="1">Nucleus inner membrane</location>
        <topology evidence="1">Multi-pass membrane protein</topology>
    </subcellularLocation>
</comment>
<feature type="transmembrane region" description="Helical" evidence="7">
    <location>
        <begin position="625"/>
        <end position="650"/>
    </location>
</feature>
<feature type="transmembrane region" description="Helical" evidence="7">
    <location>
        <begin position="182"/>
        <end position="204"/>
    </location>
</feature>
<name>A0AAV9VZK9_9PEZI</name>
<feature type="transmembrane region" description="Helical" evidence="7">
    <location>
        <begin position="284"/>
        <end position="302"/>
    </location>
</feature>
<dbReference type="InterPro" id="IPR018617">
    <property type="entry name" value="Ima1_N"/>
</dbReference>
<proteinExistence type="predicted"/>
<feature type="compositionally biased region" description="Gly residues" evidence="6">
    <location>
        <begin position="792"/>
        <end position="802"/>
    </location>
</feature>
<evidence type="ECO:0000256" key="3">
    <source>
        <dbReference type="ARBA" id="ARBA00022989"/>
    </source>
</evidence>
<dbReference type="GO" id="GO:0044732">
    <property type="term" value="C:mitotic spindle pole body"/>
    <property type="evidence" value="ECO:0007669"/>
    <property type="project" value="TreeGrafter"/>
</dbReference>
<gene>
    <name evidence="9" type="ORF">TWF481_009972</name>
</gene>
<dbReference type="Pfam" id="PF09779">
    <property type="entry name" value="Ima1_N"/>
    <property type="match status" value="1"/>
</dbReference>
<evidence type="ECO:0000256" key="6">
    <source>
        <dbReference type="SAM" id="MobiDB-lite"/>
    </source>
</evidence>
<dbReference type="EMBL" id="JAVHJL010000007">
    <property type="protein sequence ID" value="KAK6499607.1"/>
    <property type="molecule type" value="Genomic_DNA"/>
</dbReference>
<comment type="caution">
    <text evidence="9">The sequence shown here is derived from an EMBL/GenBank/DDBJ whole genome shotgun (WGS) entry which is preliminary data.</text>
</comment>
<dbReference type="GO" id="GO:0005637">
    <property type="term" value="C:nuclear inner membrane"/>
    <property type="evidence" value="ECO:0007669"/>
    <property type="project" value="UniProtKB-SubCell"/>
</dbReference>
<reference evidence="9 10" key="1">
    <citation type="submission" date="2023-08" db="EMBL/GenBank/DDBJ databases">
        <authorList>
            <person name="Palmer J.M."/>
        </authorList>
    </citation>
    <scope>NUCLEOTIDE SEQUENCE [LARGE SCALE GENOMIC DNA]</scope>
    <source>
        <strain evidence="9 10">TWF481</strain>
    </source>
</reference>
<feature type="compositionally biased region" description="Low complexity" evidence="6">
    <location>
        <begin position="355"/>
        <end position="373"/>
    </location>
</feature>
<evidence type="ECO:0000256" key="4">
    <source>
        <dbReference type="ARBA" id="ARBA00023136"/>
    </source>
</evidence>
<evidence type="ECO:0000256" key="7">
    <source>
        <dbReference type="SAM" id="Phobius"/>
    </source>
</evidence>
<evidence type="ECO:0000256" key="1">
    <source>
        <dbReference type="ARBA" id="ARBA00004473"/>
    </source>
</evidence>
<keyword evidence="10" id="KW-1185">Reference proteome</keyword>
<keyword evidence="5" id="KW-0539">Nucleus</keyword>
<protein>
    <recommendedName>
        <fullName evidence="8">Ima1 N-terminal domain-containing protein</fullName>
    </recommendedName>
</protein>
<feature type="domain" description="Ima1 N-terminal" evidence="8">
    <location>
        <begin position="9"/>
        <end position="136"/>
    </location>
</feature>